<dbReference type="EMBL" id="VSRR010005967">
    <property type="protein sequence ID" value="MPC43738.1"/>
    <property type="molecule type" value="Genomic_DNA"/>
</dbReference>
<dbReference type="AlphaFoldDB" id="A0A5B7FFH5"/>
<dbReference type="Proteomes" id="UP000324222">
    <property type="component" value="Unassembled WGS sequence"/>
</dbReference>
<reference evidence="1 2" key="1">
    <citation type="submission" date="2019-05" db="EMBL/GenBank/DDBJ databases">
        <title>Another draft genome of Portunus trituberculatus and its Hox gene families provides insights of decapod evolution.</title>
        <authorList>
            <person name="Jeong J.-H."/>
            <person name="Song I."/>
            <person name="Kim S."/>
            <person name="Choi T."/>
            <person name="Kim D."/>
            <person name="Ryu S."/>
            <person name="Kim W."/>
        </authorList>
    </citation>
    <scope>NUCLEOTIDE SEQUENCE [LARGE SCALE GENOMIC DNA]</scope>
    <source>
        <tissue evidence="1">Muscle</tissue>
    </source>
</reference>
<gene>
    <name evidence="1" type="ORF">E2C01_037390</name>
</gene>
<comment type="caution">
    <text evidence="1">The sequence shown here is derived from an EMBL/GenBank/DDBJ whole genome shotgun (WGS) entry which is preliminary data.</text>
</comment>
<name>A0A5B7FFH5_PORTR</name>
<sequence>MKDCWQTANEAREEWSSHISASCGTLWRGLKLRLALSLKMWLGQIAYKQTNRTN</sequence>
<proteinExistence type="predicted"/>
<accession>A0A5B7FFH5</accession>
<evidence type="ECO:0000313" key="1">
    <source>
        <dbReference type="EMBL" id="MPC43738.1"/>
    </source>
</evidence>
<evidence type="ECO:0000313" key="2">
    <source>
        <dbReference type="Proteomes" id="UP000324222"/>
    </source>
</evidence>
<organism evidence="1 2">
    <name type="scientific">Portunus trituberculatus</name>
    <name type="common">Swimming crab</name>
    <name type="synonym">Neptunus trituberculatus</name>
    <dbReference type="NCBI Taxonomy" id="210409"/>
    <lineage>
        <taxon>Eukaryota</taxon>
        <taxon>Metazoa</taxon>
        <taxon>Ecdysozoa</taxon>
        <taxon>Arthropoda</taxon>
        <taxon>Crustacea</taxon>
        <taxon>Multicrustacea</taxon>
        <taxon>Malacostraca</taxon>
        <taxon>Eumalacostraca</taxon>
        <taxon>Eucarida</taxon>
        <taxon>Decapoda</taxon>
        <taxon>Pleocyemata</taxon>
        <taxon>Brachyura</taxon>
        <taxon>Eubrachyura</taxon>
        <taxon>Portunoidea</taxon>
        <taxon>Portunidae</taxon>
        <taxon>Portuninae</taxon>
        <taxon>Portunus</taxon>
    </lineage>
</organism>
<keyword evidence="2" id="KW-1185">Reference proteome</keyword>
<protein>
    <submittedName>
        <fullName evidence="1">Uncharacterized protein</fullName>
    </submittedName>
</protein>